<dbReference type="Proteomes" id="UP000790096">
    <property type="component" value="Unassembled WGS sequence"/>
</dbReference>
<comment type="caution">
    <text evidence="1">The sequence shown here is derived from an EMBL/GenBank/DDBJ whole genome shotgun (WGS) entry which is preliminary data.</text>
</comment>
<protein>
    <submittedName>
        <fullName evidence="1">Uncharacterized protein</fullName>
    </submittedName>
</protein>
<proteinExistence type="predicted"/>
<sequence>MCIGYSVAQAPGLWQIYDADGRFAMLEEAPIETPLIDPTDIALFLFGAFRLFRTGVSLFEAATSNRIKAALSGATLNVLRGRLKSGLSAVNLKFTRTTAARMADPGRYIPVHIIEKAIRFGRRRPDPDKVAGQFEYLIGMTRLTKKTVGNAIVYSPNKYTLHVIVRERDWTIMHFHIKAIQ</sequence>
<name>A0ABS5SU95_9GAMM</name>
<reference evidence="1 2" key="1">
    <citation type="submission" date="2020-04" db="EMBL/GenBank/DDBJ databases">
        <title>Genome sequencing of Rosenbergiella species.</title>
        <authorList>
            <person name="Alvarez-Perez S."/>
            <person name="Lievens B."/>
        </authorList>
    </citation>
    <scope>NUCLEOTIDE SEQUENCE [LARGE SCALE GENOMIC DNA]</scope>
    <source>
        <strain evidence="1 2">S61</strain>
    </source>
</reference>
<dbReference type="EMBL" id="JABBFR010000004">
    <property type="protein sequence ID" value="MBT0723680.1"/>
    <property type="molecule type" value="Genomic_DNA"/>
</dbReference>
<evidence type="ECO:0000313" key="1">
    <source>
        <dbReference type="EMBL" id="MBT0723680.1"/>
    </source>
</evidence>
<evidence type="ECO:0000313" key="2">
    <source>
        <dbReference type="Proteomes" id="UP000790096"/>
    </source>
</evidence>
<keyword evidence="2" id="KW-1185">Reference proteome</keyword>
<organism evidence="1 2">
    <name type="scientific">Rosenbergiella gaditana</name>
    <dbReference type="NCBI Taxonomy" id="2726987"/>
    <lineage>
        <taxon>Bacteria</taxon>
        <taxon>Pseudomonadati</taxon>
        <taxon>Pseudomonadota</taxon>
        <taxon>Gammaproteobacteria</taxon>
        <taxon>Enterobacterales</taxon>
        <taxon>Erwiniaceae</taxon>
        <taxon>Rosenbergiella</taxon>
    </lineage>
</organism>
<gene>
    <name evidence="1" type="ORF">HH682_04335</name>
</gene>
<accession>A0ABS5SU95</accession>